<dbReference type="SUPFAM" id="SSF52518">
    <property type="entry name" value="Thiamin diphosphate-binding fold (THDP-binding)"/>
    <property type="match status" value="2"/>
</dbReference>
<feature type="non-terminal residue" evidence="1">
    <location>
        <position position="247"/>
    </location>
</feature>
<dbReference type="PANTHER" id="PTHR43825">
    <property type="entry name" value="PYRUVATE DEHYDROGENASE E1 COMPONENT"/>
    <property type="match status" value="1"/>
</dbReference>
<dbReference type="EMBL" id="UINC01198025">
    <property type="protein sequence ID" value="SVE15801.1"/>
    <property type="molecule type" value="Genomic_DNA"/>
</dbReference>
<organism evidence="1">
    <name type="scientific">marine metagenome</name>
    <dbReference type="NCBI Taxonomy" id="408172"/>
    <lineage>
        <taxon>unclassified sequences</taxon>
        <taxon>metagenomes</taxon>
        <taxon>ecological metagenomes</taxon>
    </lineage>
</organism>
<accession>A0A383B7G0</accession>
<proteinExistence type="predicted"/>
<dbReference type="Gene3D" id="3.40.50.970">
    <property type="match status" value="2"/>
</dbReference>
<protein>
    <submittedName>
        <fullName evidence="1">Uncharacterized protein</fullName>
    </submittedName>
</protein>
<dbReference type="InterPro" id="IPR029061">
    <property type="entry name" value="THDP-binding"/>
</dbReference>
<name>A0A383B7G0_9ZZZZ</name>
<dbReference type="InterPro" id="IPR051157">
    <property type="entry name" value="PDH/Transketolase"/>
</dbReference>
<dbReference type="AlphaFoldDB" id="A0A383B7G0"/>
<sequence length="247" mass="28437">PRTSKFPKDLEKFISQWDDKQLQSLIRNLGGHDFEMLREAFIESETIEGPRVVFAYTLKGWNLPIVGDPQNHSAMLNNNQMEELRENLNIDIDDDWPSISKNSEEYSFCKEIGESYKLVEEQKSDLNLLEIPKEFKHIYRGNMSTQQAFGLVLTDISRIENEISKRVVTVSPDVASSTNLGGWINKVNVWARGDRGIMPKEIEKRALDWQETSEGKHIELGISENNLFMMLGQLGLSYEIENQILFP</sequence>
<reference evidence="1" key="1">
    <citation type="submission" date="2018-05" db="EMBL/GenBank/DDBJ databases">
        <authorList>
            <person name="Lanie J.A."/>
            <person name="Ng W.-L."/>
            <person name="Kazmierczak K.M."/>
            <person name="Andrzejewski T.M."/>
            <person name="Davidsen T.M."/>
            <person name="Wayne K.J."/>
            <person name="Tettelin H."/>
            <person name="Glass J.I."/>
            <person name="Rusch D."/>
            <person name="Podicherti R."/>
            <person name="Tsui H.-C.T."/>
            <person name="Winkler M.E."/>
        </authorList>
    </citation>
    <scope>NUCLEOTIDE SEQUENCE</scope>
</reference>
<evidence type="ECO:0000313" key="1">
    <source>
        <dbReference type="EMBL" id="SVE15801.1"/>
    </source>
</evidence>
<dbReference type="PANTHER" id="PTHR43825:SF4">
    <property type="entry name" value="PYRUVATE DEHYDROGENASE E1 COMPONENT"/>
    <property type="match status" value="1"/>
</dbReference>
<gene>
    <name evidence="1" type="ORF">METZ01_LOCUS468655</name>
</gene>
<feature type="non-terminal residue" evidence="1">
    <location>
        <position position="1"/>
    </location>
</feature>